<dbReference type="Proteomes" id="UP000004691">
    <property type="component" value="Unassembled WGS sequence"/>
</dbReference>
<evidence type="ECO:0000259" key="1">
    <source>
        <dbReference type="Pfam" id="PF24693"/>
    </source>
</evidence>
<evidence type="ECO:0000313" key="3">
    <source>
        <dbReference type="Proteomes" id="UP000004691"/>
    </source>
</evidence>
<feature type="domain" description="DUF7660" evidence="1">
    <location>
        <begin position="13"/>
        <end position="86"/>
    </location>
</feature>
<evidence type="ECO:0000313" key="2">
    <source>
        <dbReference type="EMBL" id="EID56305.1"/>
    </source>
</evidence>
<dbReference type="InterPro" id="IPR056077">
    <property type="entry name" value="DUF7660"/>
</dbReference>
<dbReference type="AlphaFoldDB" id="I0V852"/>
<dbReference type="RefSeq" id="WP_006240539.1">
    <property type="nucleotide sequence ID" value="NZ_JH636049.1"/>
</dbReference>
<keyword evidence="3" id="KW-1185">Reference proteome</keyword>
<organism evidence="2 3">
    <name type="scientific">Saccharomonospora xinjiangensis XJ-54</name>
    <dbReference type="NCBI Taxonomy" id="882086"/>
    <lineage>
        <taxon>Bacteria</taxon>
        <taxon>Bacillati</taxon>
        <taxon>Actinomycetota</taxon>
        <taxon>Actinomycetes</taxon>
        <taxon>Pseudonocardiales</taxon>
        <taxon>Pseudonocardiaceae</taxon>
        <taxon>Saccharomonospora</taxon>
    </lineage>
</organism>
<dbReference type="HOGENOM" id="CLU_170093_1_0_11"/>
<proteinExistence type="predicted"/>
<dbReference type="Pfam" id="PF24693">
    <property type="entry name" value="DUF7660"/>
    <property type="match status" value="1"/>
</dbReference>
<dbReference type="eggNOG" id="ENOG502ZXPE">
    <property type="taxonomic scope" value="Bacteria"/>
</dbReference>
<dbReference type="OrthoDB" id="1373771at2"/>
<gene>
    <name evidence="2" type="ORF">SacxiDRAFT_4117</name>
</gene>
<dbReference type="EMBL" id="JH636049">
    <property type="protein sequence ID" value="EID56305.1"/>
    <property type="molecule type" value="Genomic_DNA"/>
</dbReference>
<sequence>MIWHDDALNQVQNREDLARFLIDLAEQIRDGRLAIENAATVDFVDSAGRWARSMDGFFSNVIGEPVPETPDWAMVAAIFRAALVYE</sequence>
<protein>
    <recommendedName>
        <fullName evidence="1">DUF7660 domain-containing protein</fullName>
    </recommendedName>
</protein>
<reference evidence="2 3" key="1">
    <citation type="submission" date="2012-01" db="EMBL/GenBank/DDBJ databases">
        <title>Improved High-Quality Draft sequence of Saccharomonospora xinjiangensis XJ-54.</title>
        <authorList>
            <consortium name="US DOE Joint Genome Institute"/>
            <person name="Lucas S."/>
            <person name="Han J."/>
            <person name="Lapidus A."/>
            <person name="Cheng J.-F."/>
            <person name="Goodwin L."/>
            <person name="Pitluck S."/>
            <person name="Peters L."/>
            <person name="Mikhailova N."/>
            <person name="Teshima H."/>
            <person name="Detter J.C."/>
            <person name="Han C."/>
            <person name="Tapia R."/>
            <person name="Land M."/>
            <person name="Hauser L."/>
            <person name="Kyrpides N."/>
            <person name="Ivanova N."/>
            <person name="Pagani I."/>
            <person name="Brambilla E.-M."/>
            <person name="Klenk H.-P."/>
            <person name="Woyke T."/>
        </authorList>
    </citation>
    <scope>NUCLEOTIDE SEQUENCE [LARGE SCALE GENOMIC DNA]</scope>
    <source>
        <strain evidence="2 3">XJ-54</strain>
    </source>
</reference>
<name>I0V852_9PSEU</name>
<accession>I0V852</accession>